<dbReference type="Proteomes" id="UP001206639">
    <property type="component" value="Unassembled WGS sequence"/>
</dbReference>
<comment type="caution">
    <text evidence="1">The sequence shown here is derived from an EMBL/GenBank/DDBJ whole genome shotgun (WGS) entry which is preliminary data.</text>
</comment>
<reference evidence="2" key="1">
    <citation type="submission" date="2023-07" db="EMBL/GenBank/DDBJ databases">
        <authorList>
            <person name="Deng Y."/>
            <person name="Zhang Y.-Q."/>
        </authorList>
    </citation>
    <scope>NUCLEOTIDE SEQUENCE [LARGE SCALE GENOMIC DNA]</scope>
    <source>
        <strain evidence="2">CPCC 205710</strain>
    </source>
</reference>
<keyword evidence="2" id="KW-1185">Reference proteome</keyword>
<sequence length="77" mass="8377">MPAPVTARTLALLETGAVASLGLGLLLTRARPAASRAADDRRAATAVHHQTAFIDQDRDNRLAHQRWTDETTPTRAY</sequence>
<evidence type="ECO:0000313" key="1">
    <source>
        <dbReference type="EMBL" id="MCT7658355.1"/>
    </source>
</evidence>
<name>A0ABT2M7W2_9MYCO</name>
<evidence type="ECO:0000313" key="2">
    <source>
        <dbReference type="Proteomes" id="UP001206639"/>
    </source>
</evidence>
<dbReference type="EMBL" id="JAODWD010000002">
    <property type="protein sequence ID" value="MCT7658355.1"/>
    <property type="molecule type" value="Genomic_DNA"/>
</dbReference>
<gene>
    <name evidence="1" type="ORF">N4S67_07970</name>
</gene>
<organism evidence="1 2">
    <name type="scientific">Mycobacterium deserti</name>
    <dbReference type="NCBI Taxonomy" id="2978347"/>
    <lineage>
        <taxon>Bacteria</taxon>
        <taxon>Bacillati</taxon>
        <taxon>Actinomycetota</taxon>
        <taxon>Actinomycetes</taxon>
        <taxon>Mycobacteriales</taxon>
        <taxon>Mycobacteriaceae</taxon>
        <taxon>Mycobacterium</taxon>
    </lineage>
</organism>
<proteinExistence type="predicted"/>
<accession>A0ABT2M7W2</accession>
<protein>
    <submittedName>
        <fullName evidence="1">Uncharacterized protein</fullName>
    </submittedName>
</protein>
<dbReference type="RefSeq" id="WP_260992413.1">
    <property type="nucleotide sequence ID" value="NZ_JAODWD010000002.1"/>
</dbReference>